<evidence type="ECO:0000313" key="24">
    <source>
        <dbReference type="EMBL" id="CAJ1068546.1"/>
    </source>
</evidence>
<keyword evidence="6" id="KW-0479">Metal-binding</keyword>
<dbReference type="InterPro" id="IPR000917">
    <property type="entry name" value="Sulfatase_N"/>
</dbReference>
<dbReference type="EC" id="3.1.6.1" evidence="14"/>
<dbReference type="SUPFAM" id="SSF81901">
    <property type="entry name" value="HCP-like"/>
    <property type="match status" value="1"/>
</dbReference>
<feature type="repeat" description="TPR" evidence="21">
    <location>
        <begin position="1103"/>
        <end position="1136"/>
    </location>
</feature>
<dbReference type="GO" id="GO:0006401">
    <property type="term" value="P:RNA catabolic process"/>
    <property type="evidence" value="ECO:0007669"/>
    <property type="project" value="InterPro"/>
</dbReference>
<dbReference type="Gene3D" id="3.40.720.10">
    <property type="entry name" value="Alkaline Phosphatase, subunit A"/>
    <property type="match status" value="1"/>
</dbReference>
<dbReference type="InterPro" id="IPR011990">
    <property type="entry name" value="TPR-like_helical_dom_sf"/>
</dbReference>
<evidence type="ECO:0000256" key="3">
    <source>
        <dbReference type="ARBA" id="ARBA00004613"/>
    </source>
</evidence>
<dbReference type="GO" id="GO:0055087">
    <property type="term" value="C:Ski complex"/>
    <property type="evidence" value="ECO:0007669"/>
    <property type="project" value="InterPro"/>
</dbReference>
<keyword evidence="13" id="KW-0458">Lysosome</keyword>
<dbReference type="EMBL" id="OY660875">
    <property type="protein sequence ID" value="CAJ1068546.1"/>
    <property type="molecule type" value="Genomic_DNA"/>
</dbReference>
<evidence type="ECO:0000256" key="19">
    <source>
        <dbReference type="ARBA" id="ARBA00045156"/>
    </source>
</evidence>
<evidence type="ECO:0000256" key="13">
    <source>
        <dbReference type="ARBA" id="ARBA00023228"/>
    </source>
</evidence>
<evidence type="ECO:0000256" key="4">
    <source>
        <dbReference type="ARBA" id="ARBA00008779"/>
    </source>
</evidence>
<dbReference type="Pfam" id="PF13432">
    <property type="entry name" value="TPR_16"/>
    <property type="match status" value="3"/>
</dbReference>
<accession>A0AAV1G5R5</accession>
<dbReference type="Pfam" id="PF13181">
    <property type="entry name" value="TPR_8"/>
    <property type="match status" value="1"/>
</dbReference>
<organism evidence="24 25">
    <name type="scientific">Xyrichtys novacula</name>
    <name type="common">Pearly razorfish</name>
    <name type="synonym">Hemipteronotus novacula</name>
    <dbReference type="NCBI Taxonomy" id="13765"/>
    <lineage>
        <taxon>Eukaryota</taxon>
        <taxon>Metazoa</taxon>
        <taxon>Chordata</taxon>
        <taxon>Craniata</taxon>
        <taxon>Vertebrata</taxon>
        <taxon>Euteleostomi</taxon>
        <taxon>Actinopterygii</taxon>
        <taxon>Neopterygii</taxon>
        <taxon>Teleostei</taxon>
        <taxon>Neoteleostei</taxon>
        <taxon>Acanthomorphata</taxon>
        <taxon>Eupercaria</taxon>
        <taxon>Labriformes</taxon>
        <taxon>Labridae</taxon>
        <taxon>Xyrichtys</taxon>
    </lineage>
</organism>
<evidence type="ECO:0000256" key="1">
    <source>
        <dbReference type="ARBA" id="ARBA00001913"/>
    </source>
</evidence>
<dbReference type="SUPFAM" id="SSF53649">
    <property type="entry name" value="Alkaline phosphatase-like"/>
    <property type="match status" value="1"/>
</dbReference>
<evidence type="ECO:0000256" key="22">
    <source>
        <dbReference type="SAM" id="SignalP"/>
    </source>
</evidence>
<evidence type="ECO:0000256" key="6">
    <source>
        <dbReference type="ARBA" id="ARBA00022723"/>
    </source>
</evidence>
<comment type="catalytic activity">
    <reaction evidence="20">
        <text>an aryl sulfate + H2O = a phenol + sulfate + H(+)</text>
        <dbReference type="Rhea" id="RHEA:17261"/>
        <dbReference type="ChEBI" id="CHEBI:15377"/>
        <dbReference type="ChEBI" id="CHEBI:15378"/>
        <dbReference type="ChEBI" id="CHEBI:16189"/>
        <dbReference type="ChEBI" id="CHEBI:33853"/>
        <dbReference type="ChEBI" id="CHEBI:140317"/>
        <dbReference type="EC" id="3.1.6.1"/>
    </reaction>
</comment>
<dbReference type="GO" id="GO:0004065">
    <property type="term" value="F:arylsulfatase activity"/>
    <property type="evidence" value="ECO:0007669"/>
    <property type="project" value="UniProtKB-EC"/>
</dbReference>
<name>A0AAV1G5R5_XYRNO</name>
<evidence type="ECO:0000256" key="14">
    <source>
        <dbReference type="ARBA" id="ARBA00035026"/>
    </source>
</evidence>
<feature type="chain" id="PRO_5043942651" description="Arylsulfatase K" evidence="22">
    <location>
        <begin position="17"/>
        <end position="2079"/>
    </location>
</feature>
<evidence type="ECO:0000256" key="15">
    <source>
        <dbReference type="ARBA" id="ARBA00035590"/>
    </source>
</evidence>
<evidence type="ECO:0000256" key="16">
    <source>
        <dbReference type="ARBA" id="ARBA00035675"/>
    </source>
</evidence>
<feature type="repeat" description="TPR" evidence="21">
    <location>
        <begin position="1368"/>
        <end position="1401"/>
    </location>
</feature>
<evidence type="ECO:0000256" key="10">
    <source>
        <dbReference type="ARBA" id="ARBA00022803"/>
    </source>
</evidence>
<evidence type="ECO:0000313" key="25">
    <source>
        <dbReference type="Proteomes" id="UP001178508"/>
    </source>
</evidence>
<keyword evidence="12" id="KW-0325">Glycoprotein</keyword>
<keyword evidence="9" id="KW-0378">Hydrolase</keyword>
<keyword evidence="10 21" id="KW-0802">TPR repeat</keyword>
<dbReference type="FunFam" id="3.40.720.10:FF:000039">
    <property type="entry name" value="arylsulfatase K"/>
    <property type="match status" value="1"/>
</dbReference>
<dbReference type="SUPFAM" id="SSF48452">
    <property type="entry name" value="TPR-like"/>
    <property type="match status" value="6"/>
</dbReference>
<dbReference type="PROSITE" id="PS50005">
    <property type="entry name" value="TPR"/>
    <property type="match status" value="4"/>
</dbReference>
<comment type="cofactor">
    <cofactor evidence="1">
        <name>Ca(2+)</name>
        <dbReference type="ChEBI" id="CHEBI:29108"/>
    </cofactor>
</comment>
<dbReference type="InterPro" id="IPR039226">
    <property type="entry name" value="Ski3/TTC37"/>
</dbReference>
<comment type="subcellular location">
    <subcellularLocation>
        <location evidence="2">Lysosome</location>
    </subcellularLocation>
    <subcellularLocation>
        <location evidence="3">Secreted</location>
    </subcellularLocation>
</comment>
<dbReference type="PANTHER" id="PTHR15704">
    <property type="entry name" value="SUPERKILLER 3 PROTEIN-RELATED"/>
    <property type="match status" value="1"/>
</dbReference>
<feature type="repeat" description="TPR" evidence="21">
    <location>
        <begin position="549"/>
        <end position="582"/>
    </location>
</feature>
<evidence type="ECO:0000256" key="12">
    <source>
        <dbReference type="ARBA" id="ARBA00023180"/>
    </source>
</evidence>
<comment type="similarity">
    <text evidence="4">Belongs to the sulfatase family.</text>
</comment>
<evidence type="ECO:0000256" key="11">
    <source>
        <dbReference type="ARBA" id="ARBA00022837"/>
    </source>
</evidence>
<keyword evidence="8" id="KW-0677">Repeat</keyword>
<feature type="domain" description="Sulfatase N-terminal" evidence="23">
    <location>
        <begin position="27"/>
        <end position="364"/>
    </location>
</feature>
<gene>
    <name evidence="24" type="ORF">XNOV1_A010297</name>
</gene>
<dbReference type="EC" id="3.1.6.18" evidence="16"/>
<keyword evidence="5" id="KW-0964">Secreted</keyword>
<keyword evidence="11" id="KW-0106">Calcium</keyword>
<evidence type="ECO:0000256" key="20">
    <source>
        <dbReference type="ARBA" id="ARBA00048030"/>
    </source>
</evidence>
<dbReference type="GO" id="GO:0005576">
    <property type="term" value="C:extracellular region"/>
    <property type="evidence" value="ECO:0007669"/>
    <property type="project" value="UniProtKB-SubCell"/>
</dbReference>
<evidence type="ECO:0000256" key="8">
    <source>
        <dbReference type="ARBA" id="ARBA00022737"/>
    </source>
</evidence>
<evidence type="ECO:0000256" key="5">
    <source>
        <dbReference type="ARBA" id="ARBA00022525"/>
    </source>
</evidence>
<dbReference type="Gene3D" id="1.25.40.10">
    <property type="entry name" value="Tetratricopeptide repeat domain"/>
    <property type="match status" value="7"/>
</dbReference>
<protein>
    <recommendedName>
        <fullName evidence="17">Arylsulfatase K</fullName>
        <ecNumber evidence="14">3.1.6.1</ecNumber>
        <ecNumber evidence="16">3.1.6.18</ecNumber>
    </recommendedName>
    <alternativeName>
        <fullName evidence="18">Glucuronate-2-sulfatase</fullName>
    </alternativeName>
</protein>
<keyword evidence="25" id="KW-1185">Reference proteome</keyword>
<dbReference type="SMART" id="SM00028">
    <property type="entry name" value="TPR"/>
    <property type="match status" value="16"/>
</dbReference>
<keyword evidence="7 22" id="KW-0732">Signal</keyword>
<dbReference type="Pfam" id="PF00884">
    <property type="entry name" value="Sulfatase"/>
    <property type="match status" value="1"/>
</dbReference>
<dbReference type="GO" id="GO:0015024">
    <property type="term" value="F:glucuronate-2-sulfatase activity"/>
    <property type="evidence" value="ECO:0007669"/>
    <property type="project" value="UniProtKB-EC"/>
</dbReference>
<comment type="catalytic activity">
    <reaction evidence="15">
        <text>Hydrolysis of the 2-sulfate groups of the 2-O-sulfo-D-glucuronate residues of chondroitin sulfate, heparin and heparitin sulfate.</text>
        <dbReference type="EC" id="3.1.6.18"/>
    </reaction>
</comment>
<feature type="signal peptide" evidence="22">
    <location>
        <begin position="1"/>
        <end position="16"/>
    </location>
</feature>
<dbReference type="InterPro" id="IPR017850">
    <property type="entry name" value="Alkaline_phosphatase_core_sf"/>
</dbReference>
<feature type="repeat" description="TPR" evidence="21">
    <location>
        <begin position="1069"/>
        <end position="1102"/>
    </location>
</feature>
<dbReference type="PANTHER" id="PTHR15704:SF7">
    <property type="entry name" value="SUPERKILLER COMPLEX PROTEIN 3"/>
    <property type="match status" value="1"/>
</dbReference>
<sequence length="2079" mass="230493">MNTVVWTLGLLFTVYGQSWSQNGTRANIVMVMSDAFDGRLTFDPGSKVVHLPYINYLRELGTTFLNAYTNSPICCPSRAAMWSGQFVHLTQSWNNYKCLDGNVTTWMDFLKAHGYLTKMMGKLDYTSGSHSVSNRVEAWTRDVPFLLRQEGRPVTQLVGNMSTVRIMKKDWENTDAATQWIHQKAAPSHQPFALYLGLNLPHPYKTESLGPTAGGSTFLTSPYWLKKVSSELITVPKWLPMSAMHPVDYYSTFTKNCSGGFTEEEVKRIRAFYYAMCAEADAMLGQVISALRETSLLNNTVVIFTSDHGELAMEHRQFYKMSMFEGSSHVPLLIMGPGFQSGLPADQLVSLVDLYPTVLDIAGVPAPGFLSGHSLFPLLSKVSVSSEKPRPDWVLSEYHGCNVNASTYMLRRGRWKYIAYADGLSVPPQLFDLTLDKEELHNVALKFPDVRAHLDNLLHTIVDYPKVSEAVRFYNKRAFGAWRNSLGKNYSQSDASCQRKQTASADHCKMSSKEVKTALKSAREAIKNKEFKEALKQCKAVLKLEKNNYNAWVFIGLAASELEQPDQAQTAYKKAVELEPEQLLAWQGLANLYEKTDQWDFKVELPNVYQKLVDLYASSDKTKCYEMIKKLSDIYQSDKEYSKLAKVWLQLIQVKEEENVDKKELLQLWQQMSQVLSDCLKEGGEDNETQQHLITAFEKAMVLMDPVPGEEHKKVSSDYVKCLSKLPQEETKMKEACESMLALYPRDSYPLELLCSYYLSKGVHNDDASSCFSRLLDLDPKSGLGRMGLGTKALQEGRYKEAIKELTQGLTKKSSGPGWYSLAEAQLKTHRYSECASSCSQGLSVCGSEDKELRVKLLRLKLEASVKSGGEEAADQALETFSQIPDAGKDPVLVALKGRSYLNKGQTDQALKESSELLASNPDLAQGLVLRGLAQLAQGQHQLAEESFLKAASQSPDSGECFFLLGKLYWDMGEETRKDRTKAQTHFLKAAKLDPNLGCAFRFLGHYYREVAKDLGRARGCYKKAFDLDDSDAESGAASVDLCMEQNDMDSALATLQSVIEVATPGSAKWAWMRRGLYHLKVGEHQQATADLQAALRADPDDWVCWECLGEAYLNRRSFTAALKAFGKAHQLQPSSIYSVYQAAAIKQTLGKFKEAVAEYLQITAQQDYVPALKGLGECQLSLAKSLMEDCRDGGAIDLIQQAIQNLFKAVTLRPDLSCLWKLLGDACTAVRTVSPNRAQVQVPTQLAGVDSNAQSHTLSQAQILKVGERCYARALKLMSDVPSLWYDLGLNYYHQSRLTCTSQENQDSPSLLLEKAQQCLKKAIMMDSENHSYWNALGVISMSKGVENFALAQHCLIKATQVESNNVVAWTNLGTLYLKKDNIELAHEAFKIAQSLEPLYVNCWIGQALIAERVGSYDTMDLFRHTTELSTHMEGVKGYAHWVCTTLLDKSNRDSELYRYNIVQMNAISAAQVALSKFTERIQSDPVAFIMLGYLNEHLNLKRQALQAYQRAVELLQSMSSSEELAFALGSYGRTLCMSGQWEEAVQVYNSTSLQELSDLAGLALAYCRAGLLLESSNAYERALAVASSEKEKAYVLTALALLQHRQGNLDSAKTLLFKCSMLKEPISESLLCLCALGLVHSDATLAAAALSELLKQGSASGSVTEQRCLLTCALLALQGNYSAVQREASRAVHSNPGNPSLWALLSRLVPQYHPRKANGGAMAGQVACLSSMTQGKRALLYSGVNQLANGRHSGEDSHRNALKTMQRAVLLCPDDPAAWAGLMAACHTENTSCYLSGSAPLRLGLEQTLMSVVSEKVRSVEEIERPLAQSLEGWVLQQAVTGLMLGGQQDQAEALCSQVLTVSPDHPAVMLSLRQVQCQRLLVANTNTVLPDSVLEQLNSTVMANPTNVGAWHWLAEVYRSQGLLVQAVMAYRQSLQLASQLGLHSSQVASLLRLALLALGPCMAGIPGNDWANLIVEATTEVLKLGSSPVALLFQALLQYVTKMAARETRRLLERLVYVPTQDFPVTVMQVASWYLLRHLHAKNDQELINALLQHAKTNGNERLLEFNSLLASMSA</sequence>
<evidence type="ECO:0000256" key="21">
    <source>
        <dbReference type="PROSITE-ProRule" id="PRU00339"/>
    </source>
</evidence>
<evidence type="ECO:0000256" key="9">
    <source>
        <dbReference type="ARBA" id="ARBA00022801"/>
    </source>
</evidence>
<proteinExistence type="inferred from homology"/>
<reference evidence="24" key="1">
    <citation type="submission" date="2023-08" db="EMBL/GenBank/DDBJ databases">
        <authorList>
            <person name="Alioto T."/>
            <person name="Alioto T."/>
            <person name="Gomez Garrido J."/>
        </authorList>
    </citation>
    <scope>NUCLEOTIDE SEQUENCE</scope>
</reference>
<dbReference type="GO" id="GO:0005764">
    <property type="term" value="C:lysosome"/>
    <property type="evidence" value="ECO:0007669"/>
    <property type="project" value="UniProtKB-SubCell"/>
</dbReference>
<evidence type="ECO:0000256" key="2">
    <source>
        <dbReference type="ARBA" id="ARBA00004371"/>
    </source>
</evidence>
<evidence type="ECO:0000256" key="7">
    <source>
        <dbReference type="ARBA" id="ARBA00022729"/>
    </source>
</evidence>
<evidence type="ECO:0000256" key="17">
    <source>
        <dbReference type="ARBA" id="ARBA00035710"/>
    </source>
</evidence>
<comment type="function">
    <text evidence="19">Catalyzes the hydrolysis of pseudosubstrates such as p-nitrocatechol sulfate and p-nitrophenyl sulfate. Catalyzes the hydrolysis of the 2-sulfate groups of the 2-O-sulfo-D-glucuronate residues of chondroitin sulfate, heparin and heparitin sulfate. Acts selectively on 2-sulfoglucuronate and lacks activity against 2-sulfoiduronate.</text>
</comment>
<dbReference type="GO" id="GO:0046872">
    <property type="term" value="F:metal ion binding"/>
    <property type="evidence" value="ECO:0007669"/>
    <property type="project" value="UniProtKB-KW"/>
</dbReference>
<dbReference type="Proteomes" id="UP001178508">
    <property type="component" value="Chromosome 12"/>
</dbReference>
<dbReference type="InterPro" id="IPR019734">
    <property type="entry name" value="TPR_rpt"/>
</dbReference>
<dbReference type="FunFam" id="1.25.40.10:FF:000546">
    <property type="entry name" value="Tetratricopeptide repeat domain 37"/>
    <property type="match status" value="1"/>
</dbReference>
<evidence type="ECO:0000256" key="18">
    <source>
        <dbReference type="ARBA" id="ARBA00035719"/>
    </source>
</evidence>
<evidence type="ECO:0000259" key="23">
    <source>
        <dbReference type="Pfam" id="PF00884"/>
    </source>
</evidence>